<proteinExistence type="predicted"/>
<reference evidence="1" key="1">
    <citation type="submission" date="2021-06" db="EMBL/GenBank/DDBJ databases">
        <authorList>
            <person name="Kallberg Y."/>
            <person name="Tangrot J."/>
            <person name="Rosling A."/>
        </authorList>
    </citation>
    <scope>NUCLEOTIDE SEQUENCE</scope>
    <source>
        <strain evidence="1">MA461A</strain>
    </source>
</reference>
<sequence length="206" mass="23360">GEAITHELQAEDRPSIDQDLDDEEIATQGSTYHSKVDPTVYIAWRVTESGRVLELRRFLIHSQEDTGEAVDQPGEATRAVRFKFSSSILPYVTFFTDPITHLPATYYSRFEVTLLQELTPSLIHAVDYENIVIGCTDGTILYLQHQPIPHSFGVPERINEDNFTQVVLGKNLFGKMMKLVFPRQEIPIIDTEEDGSQEQPIAFASY</sequence>
<comment type="caution">
    <text evidence="1">The sequence shown here is derived from an EMBL/GenBank/DDBJ whole genome shotgun (WGS) entry which is preliminary data.</text>
</comment>
<feature type="non-terminal residue" evidence="1">
    <location>
        <position position="1"/>
    </location>
</feature>
<dbReference type="Proteomes" id="UP000789920">
    <property type="component" value="Unassembled WGS sequence"/>
</dbReference>
<evidence type="ECO:0000313" key="2">
    <source>
        <dbReference type="Proteomes" id="UP000789920"/>
    </source>
</evidence>
<dbReference type="EMBL" id="CAJVQC010089101">
    <property type="protein sequence ID" value="CAG8824550.1"/>
    <property type="molecule type" value="Genomic_DNA"/>
</dbReference>
<feature type="non-terminal residue" evidence="1">
    <location>
        <position position="206"/>
    </location>
</feature>
<accession>A0ACA9S301</accession>
<name>A0ACA9S301_9GLOM</name>
<protein>
    <submittedName>
        <fullName evidence="1">2347_t:CDS:1</fullName>
    </submittedName>
</protein>
<evidence type="ECO:0000313" key="1">
    <source>
        <dbReference type="EMBL" id="CAG8824550.1"/>
    </source>
</evidence>
<gene>
    <name evidence="1" type="ORF">RPERSI_LOCUS26276</name>
</gene>
<keyword evidence="2" id="KW-1185">Reference proteome</keyword>
<organism evidence="1 2">
    <name type="scientific">Racocetra persica</name>
    <dbReference type="NCBI Taxonomy" id="160502"/>
    <lineage>
        <taxon>Eukaryota</taxon>
        <taxon>Fungi</taxon>
        <taxon>Fungi incertae sedis</taxon>
        <taxon>Mucoromycota</taxon>
        <taxon>Glomeromycotina</taxon>
        <taxon>Glomeromycetes</taxon>
        <taxon>Diversisporales</taxon>
        <taxon>Gigasporaceae</taxon>
        <taxon>Racocetra</taxon>
    </lineage>
</organism>